<reference evidence="1" key="1">
    <citation type="journal article" date="2021" name="IMA Fungus">
        <title>Genomic characterization of three marine fungi, including Emericellopsis atlantica sp. nov. with signatures of a generalist lifestyle and marine biomass degradation.</title>
        <authorList>
            <person name="Hagestad O.C."/>
            <person name="Hou L."/>
            <person name="Andersen J.H."/>
            <person name="Hansen E.H."/>
            <person name="Altermark B."/>
            <person name="Li C."/>
            <person name="Kuhnert E."/>
            <person name="Cox R.J."/>
            <person name="Crous P.W."/>
            <person name="Spatafora J.W."/>
            <person name="Lail K."/>
            <person name="Amirebrahimi M."/>
            <person name="Lipzen A."/>
            <person name="Pangilinan J."/>
            <person name="Andreopoulos W."/>
            <person name="Hayes R.D."/>
            <person name="Ng V."/>
            <person name="Grigoriev I.V."/>
            <person name="Jackson S.A."/>
            <person name="Sutton T.D.S."/>
            <person name="Dobson A.D.W."/>
            <person name="Rama T."/>
        </authorList>
    </citation>
    <scope>NUCLEOTIDE SEQUENCE</scope>
    <source>
        <strain evidence="1">TRa018bII</strain>
    </source>
</reference>
<dbReference type="Proteomes" id="UP000824998">
    <property type="component" value="Unassembled WGS sequence"/>
</dbReference>
<sequence length="325" mass="37696">MTSDKTTTLVVGLTLGLTLLLVLALAFCFVVHRRRFFPSKAHVSFLEHNLASYTEAGKKVVSQLGTYKLSSLKDASPHYEVQCILLRFMDDSPTECPDTVDRIEKALFQNMPRGHLVTEDFTIFPNPHHYTAAEIFNYLQNPYSRQEIATHIVLSVLERYTSLSPSRTIAESSLLPFKCPDIIDLYNLRSRLHGVEWSGKLRAHIDEYPNENRIHQDPGNPKRQFLRNYFEELFGPYFQKDSPEKDTHRKHRMEELLDSAVEFGYIAACLNHKIEYVWGEKQEHYIRLIPKLQMLMYEGGKKYTHPLNDGAIYFIPESVRTKEVV</sequence>
<organism evidence="1 2">
    <name type="scientific">Amylocarpus encephaloides</name>
    <dbReference type="NCBI Taxonomy" id="45428"/>
    <lineage>
        <taxon>Eukaryota</taxon>
        <taxon>Fungi</taxon>
        <taxon>Dikarya</taxon>
        <taxon>Ascomycota</taxon>
        <taxon>Pezizomycotina</taxon>
        <taxon>Leotiomycetes</taxon>
        <taxon>Helotiales</taxon>
        <taxon>Helotiales incertae sedis</taxon>
        <taxon>Amylocarpus</taxon>
    </lineage>
</organism>
<dbReference type="EMBL" id="MU251405">
    <property type="protein sequence ID" value="KAG9236515.1"/>
    <property type="molecule type" value="Genomic_DNA"/>
</dbReference>
<protein>
    <submittedName>
        <fullName evidence="1">Uncharacterized protein</fullName>
    </submittedName>
</protein>
<evidence type="ECO:0000313" key="1">
    <source>
        <dbReference type="EMBL" id="KAG9236515.1"/>
    </source>
</evidence>
<proteinExistence type="predicted"/>
<evidence type="ECO:0000313" key="2">
    <source>
        <dbReference type="Proteomes" id="UP000824998"/>
    </source>
</evidence>
<keyword evidence="2" id="KW-1185">Reference proteome</keyword>
<dbReference type="OrthoDB" id="10475204at2759"/>
<accession>A0A9P7YMX3</accession>
<comment type="caution">
    <text evidence="1">The sequence shown here is derived from an EMBL/GenBank/DDBJ whole genome shotgun (WGS) entry which is preliminary data.</text>
</comment>
<dbReference type="AlphaFoldDB" id="A0A9P7YMX3"/>
<gene>
    <name evidence="1" type="ORF">BJ875DRAFT_525303</name>
</gene>
<name>A0A9P7YMX3_9HELO</name>